<evidence type="ECO:0000259" key="5">
    <source>
        <dbReference type="PROSITE" id="PS50109"/>
    </source>
</evidence>
<comment type="caution">
    <text evidence="6">The sequence shown here is derived from an EMBL/GenBank/DDBJ whole genome shotgun (WGS) entry which is preliminary data.</text>
</comment>
<keyword evidence="4" id="KW-0175">Coiled coil</keyword>
<dbReference type="Gene3D" id="3.30.450.20">
    <property type="entry name" value="PAS domain"/>
    <property type="match status" value="1"/>
</dbReference>
<dbReference type="EMBL" id="JARGYC010000010">
    <property type="protein sequence ID" value="MDF0600236.1"/>
    <property type="molecule type" value="Genomic_DNA"/>
</dbReference>
<dbReference type="InterPro" id="IPR005467">
    <property type="entry name" value="His_kinase_dom"/>
</dbReference>
<evidence type="ECO:0000313" key="6">
    <source>
        <dbReference type="EMBL" id="MDF0600236.1"/>
    </source>
</evidence>
<feature type="domain" description="Histidine kinase" evidence="5">
    <location>
        <begin position="206"/>
        <end position="442"/>
    </location>
</feature>
<dbReference type="InterPro" id="IPR013656">
    <property type="entry name" value="PAS_4"/>
</dbReference>
<organism evidence="6 7">
    <name type="scientific">Psychromarinibacter sediminicola</name>
    <dbReference type="NCBI Taxonomy" id="3033385"/>
    <lineage>
        <taxon>Bacteria</taxon>
        <taxon>Pseudomonadati</taxon>
        <taxon>Pseudomonadota</taxon>
        <taxon>Alphaproteobacteria</taxon>
        <taxon>Rhodobacterales</taxon>
        <taxon>Paracoccaceae</taxon>
        <taxon>Psychromarinibacter</taxon>
    </lineage>
</organism>
<dbReference type="Pfam" id="PF08448">
    <property type="entry name" value="PAS_4"/>
    <property type="match status" value="1"/>
</dbReference>
<feature type="coiled-coil region" evidence="4">
    <location>
        <begin position="27"/>
        <end position="54"/>
    </location>
</feature>
<accession>A0AAE3NQI2</accession>
<dbReference type="InterPro" id="IPR003661">
    <property type="entry name" value="HisK_dim/P_dom"/>
</dbReference>
<keyword evidence="6" id="KW-0547">Nucleotide-binding</keyword>
<evidence type="ECO:0000256" key="3">
    <source>
        <dbReference type="ARBA" id="ARBA00022553"/>
    </source>
</evidence>
<dbReference type="EC" id="2.7.13.3" evidence="2"/>
<feature type="coiled-coil region" evidence="4">
    <location>
        <begin position="167"/>
        <end position="197"/>
    </location>
</feature>
<dbReference type="CDD" id="cd00082">
    <property type="entry name" value="HisKA"/>
    <property type="match status" value="1"/>
</dbReference>
<dbReference type="AlphaFoldDB" id="A0AAE3NQI2"/>
<keyword evidence="3" id="KW-0597">Phosphoprotein</keyword>
<dbReference type="Proteomes" id="UP001220964">
    <property type="component" value="Unassembled WGS sequence"/>
</dbReference>
<dbReference type="Pfam" id="PF02518">
    <property type="entry name" value="HATPase_c"/>
    <property type="match status" value="1"/>
</dbReference>
<keyword evidence="6" id="KW-0067">ATP-binding</keyword>
<dbReference type="PRINTS" id="PR00344">
    <property type="entry name" value="BCTRLSENSOR"/>
</dbReference>
<dbReference type="SMART" id="SM00388">
    <property type="entry name" value="HisKA"/>
    <property type="match status" value="1"/>
</dbReference>
<proteinExistence type="predicted"/>
<dbReference type="GO" id="GO:0000155">
    <property type="term" value="F:phosphorelay sensor kinase activity"/>
    <property type="evidence" value="ECO:0007669"/>
    <property type="project" value="InterPro"/>
</dbReference>
<dbReference type="Gene3D" id="1.10.287.130">
    <property type="match status" value="1"/>
</dbReference>
<dbReference type="SUPFAM" id="SSF55874">
    <property type="entry name" value="ATPase domain of HSP90 chaperone/DNA topoisomerase II/histidine kinase"/>
    <property type="match status" value="1"/>
</dbReference>
<evidence type="ECO:0000256" key="1">
    <source>
        <dbReference type="ARBA" id="ARBA00000085"/>
    </source>
</evidence>
<protein>
    <recommendedName>
        <fullName evidence="2">histidine kinase</fullName>
        <ecNumber evidence="2">2.7.13.3</ecNumber>
    </recommendedName>
</protein>
<dbReference type="InterPro" id="IPR036097">
    <property type="entry name" value="HisK_dim/P_sf"/>
</dbReference>
<name>A0AAE3NQI2_9RHOB</name>
<dbReference type="SUPFAM" id="SSF47384">
    <property type="entry name" value="Homodimeric domain of signal transducing histidine kinase"/>
    <property type="match status" value="1"/>
</dbReference>
<dbReference type="SUPFAM" id="SSF55785">
    <property type="entry name" value="PYP-like sensor domain (PAS domain)"/>
    <property type="match status" value="1"/>
</dbReference>
<dbReference type="RefSeq" id="WP_275566380.1">
    <property type="nucleotide sequence ID" value="NZ_JARGYC010000010.1"/>
</dbReference>
<reference evidence="6" key="1">
    <citation type="submission" date="2023-03" db="EMBL/GenBank/DDBJ databases">
        <title>Multiphase analysis and comparison of six strains from genera Psychromarinibacter, Lutimaribacter, and Maritimibacter, including a novel species: Psychromarinibacter sediminicola sp. nov.</title>
        <authorList>
            <person name="Wang Y.-H."/>
            <person name="Ye M.-Q."/>
            <person name="Du Z.-J."/>
        </authorList>
    </citation>
    <scope>NUCLEOTIDE SEQUENCE</scope>
    <source>
        <strain evidence="6">C21-152</strain>
    </source>
</reference>
<dbReference type="PANTHER" id="PTHR43065:SF42">
    <property type="entry name" value="TWO-COMPONENT SENSOR PPRA"/>
    <property type="match status" value="1"/>
</dbReference>
<dbReference type="InterPro" id="IPR004358">
    <property type="entry name" value="Sig_transdc_His_kin-like_C"/>
</dbReference>
<sequence>MNTATASDPADRAGFSDDAWGDVLDAVDRTYAELVEYQERLERQNAELHAARRFIESVLGSVSDIMAVVGRDGRIEEISASFARAVEAEPDAEPGAITGRALQAFFTEDGAARIAAALDDLRLSRESASFEADLVTSEGAMPFDISLAARLSDRGRYVGAVLTGRPLGELRRAYAELERSHRQLKEAQSQLVRNEKLASLGRLLAGVAHELNNPISFVYASVHALEKYVGTFETYFERVKDGAPRSELVQLREDLKLERNLRNLADAVRGATEGAERVRDIVADLRRLSAEGSGERVVFDLVDVARVAARWVERGSKSGIAVRFTGAEACRVEGVPGHIQQIVMNLVQNGMDALEGAAAPELTVDVACAAERAVLTVCDNGPGVPEEARAAIFDPFFTTKPVGRGTGLGLSISAKIADEHGGQLHLGPGPGGCFRLELPREGEA</sequence>
<evidence type="ECO:0000256" key="2">
    <source>
        <dbReference type="ARBA" id="ARBA00012438"/>
    </source>
</evidence>
<dbReference type="GO" id="GO:0005524">
    <property type="term" value="F:ATP binding"/>
    <property type="evidence" value="ECO:0007669"/>
    <property type="project" value="UniProtKB-KW"/>
</dbReference>
<dbReference type="PANTHER" id="PTHR43065">
    <property type="entry name" value="SENSOR HISTIDINE KINASE"/>
    <property type="match status" value="1"/>
</dbReference>
<dbReference type="InterPro" id="IPR003594">
    <property type="entry name" value="HATPase_dom"/>
</dbReference>
<comment type="catalytic activity">
    <reaction evidence="1">
        <text>ATP + protein L-histidine = ADP + protein N-phospho-L-histidine.</text>
        <dbReference type="EC" id="2.7.13.3"/>
    </reaction>
</comment>
<keyword evidence="7" id="KW-1185">Reference proteome</keyword>
<dbReference type="Gene3D" id="3.30.565.10">
    <property type="entry name" value="Histidine kinase-like ATPase, C-terminal domain"/>
    <property type="match status" value="1"/>
</dbReference>
<dbReference type="PROSITE" id="PS50109">
    <property type="entry name" value="HIS_KIN"/>
    <property type="match status" value="1"/>
</dbReference>
<dbReference type="InterPro" id="IPR035965">
    <property type="entry name" value="PAS-like_dom_sf"/>
</dbReference>
<evidence type="ECO:0000256" key="4">
    <source>
        <dbReference type="SAM" id="Coils"/>
    </source>
</evidence>
<dbReference type="InterPro" id="IPR036890">
    <property type="entry name" value="HATPase_C_sf"/>
</dbReference>
<evidence type="ECO:0000313" key="7">
    <source>
        <dbReference type="Proteomes" id="UP001220964"/>
    </source>
</evidence>
<dbReference type="SMART" id="SM00387">
    <property type="entry name" value="HATPase_c"/>
    <property type="match status" value="1"/>
</dbReference>
<gene>
    <name evidence="6" type="ORF">P1J78_05790</name>
</gene>